<sequence length="362" mass="41048">MDILECKSKNYPRKEAQMEEEKYMRRCIQLAQNGLCNAAPNPMVGAVIVCDGKIIGEGYHIRCGEAHAEVNAIRSVKDTSLLKRSTIYVSLEPCSHYGKTPPCADLIIEKQIPRIVIGCQDPFAKVAGRGIQKLKDAGREVIVGVLEDECRHLIRRFITFHKLHRPYITLKWAESADGFIDVCRDSGNPIILSTPLTSMLVHKKRAEYAAIFVGTRTAELDNPSLTVRNWYGRPPVRLVLDRKQRLSPTLHLFDGSALTFVFTEQPHADLHNVEYIPIDFQQDILPQIMQTLYERGQQSLLVEGGSILLQSFIDVDLWDEIFVEESPTLLVSGVKAPKMRDKISYVREQSFGRSIRHYTTTK</sequence>
<evidence type="ECO:0000256" key="4">
    <source>
        <dbReference type="ARBA" id="ARBA00005259"/>
    </source>
</evidence>
<dbReference type="PIRSF" id="PIRSF006769">
    <property type="entry name" value="RibD"/>
    <property type="match status" value="1"/>
</dbReference>
<feature type="binding site" evidence="15">
    <location>
        <begin position="305"/>
        <end position="311"/>
    </location>
    <ligand>
        <name>NADP(+)</name>
        <dbReference type="ChEBI" id="CHEBI:58349"/>
    </ligand>
</feature>
<comment type="cofactor">
    <cofactor evidence="13 16">
        <name>Zn(2+)</name>
        <dbReference type="ChEBI" id="CHEBI:29105"/>
    </cofactor>
    <text evidence="13 16">Binds 1 zinc ion.</text>
</comment>
<dbReference type="PROSITE" id="PS51747">
    <property type="entry name" value="CYT_DCMP_DEAMINASES_2"/>
    <property type="match status" value="1"/>
</dbReference>
<evidence type="ECO:0000256" key="13">
    <source>
        <dbReference type="PIRNR" id="PIRNR006769"/>
    </source>
</evidence>
<feature type="binding site" evidence="15">
    <location>
        <position position="303"/>
    </location>
    <ligand>
        <name>substrate</name>
    </ligand>
</feature>
<accession>K9E155</accession>
<comment type="pathway">
    <text evidence="2 13">Cofactor biosynthesis; riboflavin biosynthesis; 5-amino-6-(D-ribitylamino)uracil from GTP: step 2/4.</text>
</comment>
<dbReference type="SUPFAM" id="SSF53597">
    <property type="entry name" value="Dihydrofolate reductase-like"/>
    <property type="match status" value="1"/>
</dbReference>
<dbReference type="PANTHER" id="PTHR38011">
    <property type="entry name" value="DIHYDROFOLATE REDUCTASE FAMILY PROTEIN (AFU_ORTHOLOGUE AFUA_8G06820)"/>
    <property type="match status" value="1"/>
</dbReference>
<dbReference type="InterPro" id="IPR016192">
    <property type="entry name" value="APOBEC/CMP_deaminase_Zn-bd"/>
</dbReference>
<evidence type="ECO:0000256" key="8">
    <source>
        <dbReference type="ARBA" id="ARBA00022801"/>
    </source>
</evidence>
<comment type="similarity">
    <text evidence="5 13">In the C-terminal section; belongs to the HTP reductase family.</text>
</comment>
<organism evidence="18 19">
    <name type="scientific">Bacteroides oleiciplenus YIT 12058</name>
    <dbReference type="NCBI Taxonomy" id="742727"/>
    <lineage>
        <taxon>Bacteria</taxon>
        <taxon>Pseudomonadati</taxon>
        <taxon>Bacteroidota</taxon>
        <taxon>Bacteroidia</taxon>
        <taxon>Bacteroidales</taxon>
        <taxon>Bacteroidaceae</taxon>
        <taxon>Bacteroides</taxon>
    </lineage>
</organism>
<dbReference type="HOGENOM" id="CLU_036590_1_1_10"/>
<dbReference type="EC" id="1.1.1.193" evidence="13"/>
<feature type="domain" description="CMP/dCMP-type deaminase" evidence="17">
    <location>
        <begin position="18"/>
        <end position="142"/>
    </location>
</feature>
<feature type="binding site" evidence="15">
    <location>
        <position position="225"/>
    </location>
    <ligand>
        <name>substrate</name>
    </ligand>
</feature>
<dbReference type="InterPro" id="IPR004794">
    <property type="entry name" value="Eubact_RibD"/>
</dbReference>
<evidence type="ECO:0000313" key="19">
    <source>
        <dbReference type="Proteomes" id="UP000009872"/>
    </source>
</evidence>
<feature type="binding site" evidence="16">
    <location>
        <position position="94"/>
    </location>
    <ligand>
        <name>Zn(2+)</name>
        <dbReference type="ChEBI" id="CHEBI:29105"/>
        <note>catalytic</note>
    </ligand>
</feature>
<comment type="similarity">
    <text evidence="4 13">In the N-terminal section; belongs to the cytidine and deoxycytidylate deaminase family.</text>
</comment>
<evidence type="ECO:0000256" key="14">
    <source>
        <dbReference type="PIRSR" id="PIRSR006769-1"/>
    </source>
</evidence>
<dbReference type="InterPro" id="IPR016193">
    <property type="entry name" value="Cytidine_deaminase-like"/>
</dbReference>
<proteinExistence type="inferred from homology"/>
<comment type="catalytic activity">
    <reaction evidence="13">
        <text>5-amino-6-(5-phospho-D-ribitylamino)uracil + NADP(+) = 5-amino-6-(5-phospho-D-ribosylamino)uracil + NADPH + H(+)</text>
        <dbReference type="Rhea" id="RHEA:17845"/>
        <dbReference type="ChEBI" id="CHEBI:15378"/>
        <dbReference type="ChEBI" id="CHEBI:57783"/>
        <dbReference type="ChEBI" id="CHEBI:58349"/>
        <dbReference type="ChEBI" id="CHEBI:58421"/>
        <dbReference type="ChEBI" id="CHEBI:58453"/>
        <dbReference type="EC" id="1.1.1.193"/>
    </reaction>
</comment>
<keyword evidence="7 13" id="KW-0479">Metal-binding</keyword>
<dbReference type="EC" id="3.5.4.26" evidence="13"/>
<comment type="caution">
    <text evidence="18">The sequence shown here is derived from an EMBL/GenBank/DDBJ whole genome shotgun (WGS) entry which is preliminary data.</text>
</comment>
<evidence type="ECO:0000256" key="6">
    <source>
        <dbReference type="ARBA" id="ARBA00022619"/>
    </source>
</evidence>
<keyword evidence="12" id="KW-0511">Multifunctional enzyme</keyword>
<keyword evidence="10 13" id="KW-0521">NADP</keyword>
<name>K9E155_9BACE</name>
<dbReference type="AlphaFoldDB" id="K9E155"/>
<dbReference type="Pfam" id="PF01872">
    <property type="entry name" value="RibD_C"/>
    <property type="match status" value="1"/>
</dbReference>
<comment type="catalytic activity">
    <reaction evidence="13">
        <text>2,5-diamino-6-hydroxy-4-(5-phosphoribosylamino)-pyrimidine + H2O + H(+) = 5-amino-6-(5-phospho-D-ribosylamino)uracil + NH4(+)</text>
        <dbReference type="Rhea" id="RHEA:21868"/>
        <dbReference type="ChEBI" id="CHEBI:15377"/>
        <dbReference type="ChEBI" id="CHEBI:15378"/>
        <dbReference type="ChEBI" id="CHEBI:28938"/>
        <dbReference type="ChEBI" id="CHEBI:58453"/>
        <dbReference type="ChEBI" id="CHEBI:58614"/>
        <dbReference type="EC" id="3.5.4.26"/>
    </reaction>
</comment>
<dbReference type="GO" id="GO:0008270">
    <property type="term" value="F:zinc ion binding"/>
    <property type="evidence" value="ECO:0007669"/>
    <property type="project" value="InterPro"/>
</dbReference>
<comment type="pathway">
    <text evidence="3 13">Cofactor biosynthesis; riboflavin biosynthesis; 5-amino-6-(D-ribitylamino)uracil from GTP: step 3/4.</text>
</comment>
<dbReference type="Pfam" id="PF00383">
    <property type="entry name" value="dCMP_cyt_deam_1"/>
    <property type="match status" value="1"/>
</dbReference>
<dbReference type="eggNOG" id="COG0117">
    <property type="taxonomic scope" value="Bacteria"/>
</dbReference>
<evidence type="ECO:0000313" key="18">
    <source>
        <dbReference type="EMBL" id="EKU90478.1"/>
    </source>
</evidence>
<reference evidence="18 19" key="1">
    <citation type="submission" date="2012-09" db="EMBL/GenBank/DDBJ databases">
        <title>The Genome Sequence of Bacteroides oleiciplenus YIT 12058.</title>
        <authorList>
            <consortium name="The Broad Institute Genome Sequencing Platform"/>
            <person name="Earl A."/>
            <person name="Ward D."/>
            <person name="Feldgarden M."/>
            <person name="Gevers D."/>
            <person name="Morotomi M."/>
            <person name="Walker B."/>
            <person name="Young S.K."/>
            <person name="Zeng Q."/>
            <person name="Gargeya S."/>
            <person name="Fitzgerald M."/>
            <person name="Haas B."/>
            <person name="Abouelleil A."/>
            <person name="Alvarado L."/>
            <person name="Arachchi H.M."/>
            <person name="Berlin A.M."/>
            <person name="Chapman S.B."/>
            <person name="Goldberg J."/>
            <person name="Griggs A."/>
            <person name="Gujja S."/>
            <person name="Hansen M."/>
            <person name="Howarth C."/>
            <person name="Imamovic A."/>
            <person name="Larimer J."/>
            <person name="McCowen C."/>
            <person name="Montmayeur A."/>
            <person name="Murphy C."/>
            <person name="Neiman D."/>
            <person name="Pearson M."/>
            <person name="Priest M."/>
            <person name="Roberts A."/>
            <person name="Saif S."/>
            <person name="Shea T."/>
            <person name="Sisk P."/>
            <person name="Sykes S."/>
            <person name="Wortman J."/>
            <person name="Nusbaum C."/>
            <person name="Birren B."/>
        </authorList>
    </citation>
    <scope>NUCLEOTIDE SEQUENCE [LARGE SCALE GENOMIC DNA]</scope>
    <source>
        <strain evidence="18 19">YIT 12058</strain>
    </source>
</reference>
<evidence type="ECO:0000256" key="15">
    <source>
        <dbReference type="PIRSR" id="PIRSR006769-2"/>
    </source>
</evidence>
<dbReference type="SUPFAM" id="SSF53927">
    <property type="entry name" value="Cytidine deaminase-like"/>
    <property type="match status" value="1"/>
</dbReference>
<evidence type="ECO:0000256" key="10">
    <source>
        <dbReference type="ARBA" id="ARBA00022857"/>
    </source>
</evidence>
<keyword evidence="11 13" id="KW-0560">Oxidoreductase</keyword>
<dbReference type="eggNOG" id="COG1985">
    <property type="taxonomic scope" value="Bacteria"/>
</dbReference>
<dbReference type="UniPathway" id="UPA00275">
    <property type="reaction ID" value="UER00401"/>
</dbReference>
<feature type="binding site" evidence="15">
    <location>
        <position position="205"/>
    </location>
    <ligand>
        <name>substrate</name>
    </ligand>
</feature>
<dbReference type="GO" id="GO:0008703">
    <property type="term" value="F:5-amino-6-(5-phosphoribosylamino)uracil reductase activity"/>
    <property type="evidence" value="ECO:0007669"/>
    <property type="project" value="UniProtKB-EC"/>
</dbReference>
<dbReference type="FunFam" id="3.40.140.10:FF:000025">
    <property type="entry name" value="Riboflavin biosynthesis protein RibD"/>
    <property type="match status" value="1"/>
</dbReference>
<feature type="active site" description="Proton donor" evidence="14">
    <location>
        <position position="69"/>
    </location>
</feature>
<feature type="binding site" evidence="15">
    <location>
        <position position="221"/>
    </location>
    <ligand>
        <name>NADP(+)</name>
        <dbReference type="ChEBI" id="CHEBI:58349"/>
    </ligand>
</feature>
<gene>
    <name evidence="18" type="ORF">HMPREF9447_01896</name>
</gene>
<dbReference type="InterPro" id="IPR050765">
    <property type="entry name" value="Riboflavin_Biosynth_HTPR"/>
</dbReference>
<dbReference type="PATRIC" id="fig|742727.4.peg.1925"/>
<dbReference type="InterPro" id="IPR002734">
    <property type="entry name" value="RibDG_C"/>
</dbReference>
<evidence type="ECO:0000256" key="3">
    <source>
        <dbReference type="ARBA" id="ARBA00004910"/>
    </source>
</evidence>
<dbReference type="Gene3D" id="3.40.140.10">
    <property type="entry name" value="Cytidine Deaminase, domain 2"/>
    <property type="match status" value="1"/>
</dbReference>
<dbReference type="NCBIfam" id="TIGR00326">
    <property type="entry name" value="eubact_ribD"/>
    <property type="match status" value="1"/>
</dbReference>
<dbReference type="GO" id="GO:0009231">
    <property type="term" value="P:riboflavin biosynthetic process"/>
    <property type="evidence" value="ECO:0007669"/>
    <property type="project" value="UniProtKB-UniPathway"/>
</dbReference>
<protein>
    <recommendedName>
        <fullName evidence="13">Riboflavin biosynthesis protein RibD</fullName>
    </recommendedName>
    <domain>
        <recommendedName>
            <fullName evidence="13">Diaminohydroxyphosphoribosylaminopyrimidine deaminase</fullName>
            <shortName evidence="13">DRAP deaminase</shortName>
            <ecNumber evidence="13">3.5.4.26</ecNumber>
        </recommendedName>
        <alternativeName>
            <fullName evidence="13">Riboflavin-specific deaminase</fullName>
        </alternativeName>
    </domain>
    <domain>
        <recommendedName>
            <fullName evidence="13">5-amino-6-(5-phosphoribosylamino)uracil reductase</fullName>
            <ecNumber evidence="13">1.1.1.193</ecNumber>
        </recommendedName>
        <alternativeName>
            <fullName evidence="13">HTP reductase</fullName>
        </alternativeName>
    </domain>
</protein>
<dbReference type="Gene3D" id="3.40.430.10">
    <property type="entry name" value="Dihydrofolate Reductase, subunit A"/>
    <property type="match status" value="1"/>
</dbReference>
<evidence type="ECO:0000256" key="2">
    <source>
        <dbReference type="ARBA" id="ARBA00004882"/>
    </source>
</evidence>
<feature type="binding site" evidence="15">
    <location>
        <position position="228"/>
    </location>
    <ligand>
        <name>substrate</name>
    </ligand>
</feature>
<keyword evidence="9 13" id="KW-0862">Zinc</keyword>
<feature type="binding site" evidence="15">
    <location>
        <position position="217"/>
    </location>
    <ligand>
        <name>NADP(+)</name>
        <dbReference type="ChEBI" id="CHEBI:58349"/>
    </ligand>
</feature>
<dbReference type="InterPro" id="IPR002125">
    <property type="entry name" value="CMP_dCMP_dom"/>
</dbReference>
<dbReference type="PROSITE" id="PS00903">
    <property type="entry name" value="CYT_DCMP_DEAMINASES_1"/>
    <property type="match status" value="1"/>
</dbReference>
<comment type="function">
    <text evidence="1 13">Converts 2,5-diamino-6-(ribosylamino)-4(3h)-pyrimidinone 5'-phosphate into 5-amino-6-(ribosylamino)-2,4(1h,3h)-pyrimidinedione 5'-phosphate.</text>
</comment>
<keyword evidence="8 13" id="KW-0378">Hydrolase</keyword>
<dbReference type="STRING" id="742727.HMPREF9447_01896"/>
<evidence type="ECO:0000256" key="7">
    <source>
        <dbReference type="ARBA" id="ARBA00022723"/>
    </source>
</evidence>
<dbReference type="CDD" id="cd01284">
    <property type="entry name" value="Riboflavin_deaminase-reductase"/>
    <property type="match status" value="1"/>
</dbReference>
<feature type="binding site" evidence="15">
    <location>
        <position position="173"/>
    </location>
    <ligand>
        <name>NADP(+)</name>
        <dbReference type="ChEBI" id="CHEBI:58349"/>
    </ligand>
</feature>
<evidence type="ECO:0000256" key="9">
    <source>
        <dbReference type="ARBA" id="ARBA00022833"/>
    </source>
</evidence>
<feature type="binding site" evidence="16">
    <location>
        <position position="67"/>
    </location>
    <ligand>
        <name>Zn(2+)</name>
        <dbReference type="ChEBI" id="CHEBI:29105"/>
        <note>catalytic</note>
    </ligand>
</feature>
<evidence type="ECO:0000256" key="11">
    <source>
        <dbReference type="ARBA" id="ARBA00023002"/>
    </source>
</evidence>
<keyword evidence="6 13" id="KW-0686">Riboflavin biosynthesis</keyword>
<keyword evidence="19" id="KW-1185">Reference proteome</keyword>
<dbReference type="EMBL" id="ADLF01000009">
    <property type="protein sequence ID" value="EKU90478.1"/>
    <property type="molecule type" value="Genomic_DNA"/>
</dbReference>
<dbReference type="PANTHER" id="PTHR38011:SF7">
    <property type="entry name" value="2,5-DIAMINO-6-RIBOSYLAMINO-4(3H)-PYRIMIDINONE 5'-PHOSPHATE REDUCTASE"/>
    <property type="match status" value="1"/>
</dbReference>
<evidence type="ECO:0000256" key="16">
    <source>
        <dbReference type="PIRSR" id="PIRSR006769-3"/>
    </source>
</evidence>
<evidence type="ECO:0000256" key="5">
    <source>
        <dbReference type="ARBA" id="ARBA00007417"/>
    </source>
</evidence>
<dbReference type="GO" id="GO:0008835">
    <property type="term" value="F:diaminohydroxyphosphoribosylaminopyrimidine deaminase activity"/>
    <property type="evidence" value="ECO:0007669"/>
    <property type="project" value="UniProtKB-EC"/>
</dbReference>
<evidence type="ECO:0000256" key="12">
    <source>
        <dbReference type="ARBA" id="ARBA00023268"/>
    </source>
</evidence>
<evidence type="ECO:0000259" key="17">
    <source>
        <dbReference type="PROSITE" id="PS51747"/>
    </source>
</evidence>
<evidence type="ECO:0000256" key="1">
    <source>
        <dbReference type="ARBA" id="ARBA00002151"/>
    </source>
</evidence>
<dbReference type="Proteomes" id="UP000009872">
    <property type="component" value="Unassembled WGS sequence"/>
</dbReference>
<feature type="binding site" evidence="16">
    <location>
        <position position="103"/>
    </location>
    <ligand>
        <name>Zn(2+)</name>
        <dbReference type="ChEBI" id="CHEBI:29105"/>
        <note>catalytic</note>
    </ligand>
</feature>
<dbReference type="InterPro" id="IPR024072">
    <property type="entry name" value="DHFR-like_dom_sf"/>
</dbReference>